<dbReference type="InterPro" id="IPR036388">
    <property type="entry name" value="WH-like_DNA-bd_sf"/>
</dbReference>
<evidence type="ECO:0000313" key="7">
    <source>
        <dbReference type="EMBL" id="UWP85252.1"/>
    </source>
</evidence>
<keyword evidence="8" id="KW-1185">Reference proteome</keyword>
<evidence type="ECO:0000256" key="1">
    <source>
        <dbReference type="ARBA" id="ARBA00009437"/>
    </source>
</evidence>
<feature type="domain" description="HTH lysR-type" evidence="6">
    <location>
        <begin position="1"/>
        <end position="57"/>
    </location>
</feature>
<keyword evidence="2" id="KW-0805">Transcription regulation</keyword>
<dbReference type="Proteomes" id="UP001059617">
    <property type="component" value="Chromosome"/>
</dbReference>
<organism evidence="7 8">
    <name type="scientific">Dactylosporangium fulvum</name>
    <dbReference type="NCBI Taxonomy" id="53359"/>
    <lineage>
        <taxon>Bacteria</taxon>
        <taxon>Bacillati</taxon>
        <taxon>Actinomycetota</taxon>
        <taxon>Actinomycetes</taxon>
        <taxon>Micromonosporales</taxon>
        <taxon>Micromonosporaceae</taxon>
        <taxon>Dactylosporangium</taxon>
    </lineage>
</organism>
<dbReference type="PANTHER" id="PTHR30346">
    <property type="entry name" value="TRANSCRIPTIONAL DUAL REGULATOR HCAR-RELATED"/>
    <property type="match status" value="1"/>
</dbReference>
<sequence length="314" mass="32708">MNLAQLRAFVAVLDDGSFSGAAATLGISQSAVSHTIATLERALGHPVLTRQGGVRATAFGAEIAGHARAAVRAAAAIGMLAAQRDGRPTGSIKLAAPPTVCQGLMPGLLAHWRDDLPGVDVTLFEGEDDEVADWLANHTVDLAVVVDPPPGPGHVLAEDAFHAVLRRDHPLAGEPAVGVADLQDDAFLLSRGGCERHVREAHRRGGVPFAPTHRVRELGTLFAMVRAGIGVSIVPGLAAAMLDPRLVLVPLRPILARRLVLRGPLDRPWHPAVTALVEHAAAGAGQVPIGSRAEGHAAPAPTGTMRGRRRMSKG</sequence>
<name>A0ABY5W5D4_9ACTN</name>
<dbReference type="RefSeq" id="WP_259863338.1">
    <property type="nucleotide sequence ID" value="NZ_BAAAST010000006.1"/>
</dbReference>
<dbReference type="PRINTS" id="PR00039">
    <property type="entry name" value="HTHLYSR"/>
</dbReference>
<dbReference type="InterPro" id="IPR005119">
    <property type="entry name" value="LysR_subst-bd"/>
</dbReference>
<evidence type="ECO:0000256" key="4">
    <source>
        <dbReference type="ARBA" id="ARBA00023163"/>
    </source>
</evidence>
<evidence type="ECO:0000256" key="5">
    <source>
        <dbReference type="SAM" id="MobiDB-lite"/>
    </source>
</evidence>
<evidence type="ECO:0000313" key="8">
    <source>
        <dbReference type="Proteomes" id="UP001059617"/>
    </source>
</evidence>
<evidence type="ECO:0000259" key="6">
    <source>
        <dbReference type="PROSITE" id="PS50931"/>
    </source>
</evidence>
<dbReference type="PANTHER" id="PTHR30346:SF29">
    <property type="entry name" value="LYSR SUBSTRATE-BINDING"/>
    <property type="match status" value="1"/>
</dbReference>
<reference evidence="7" key="1">
    <citation type="submission" date="2021-04" db="EMBL/GenBank/DDBJ databases">
        <authorList>
            <person name="Hartkoorn R.C."/>
            <person name="Beaudoing E."/>
            <person name="Hot D."/>
        </authorList>
    </citation>
    <scope>NUCLEOTIDE SEQUENCE</scope>
    <source>
        <strain evidence="7">NRRL B-16292</strain>
    </source>
</reference>
<keyword evidence="4" id="KW-0804">Transcription</keyword>
<evidence type="ECO:0000256" key="2">
    <source>
        <dbReference type="ARBA" id="ARBA00023015"/>
    </source>
</evidence>
<dbReference type="SUPFAM" id="SSF53850">
    <property type="entry name" value="Periplasmic binding protein-like II"/>
    <property type="match status" value="1"/>
</dbReference>
<proteinExistence type="inferred from homology"/>
<dbReference type="PROSITE" id="PS50931">
    <property type="entry name" value="HTH_LYSR"/>
    <property type="match status" value="1"/>
</dbReference>
<accession>A0ABY5W5D4</accession>
<dbReference type="Gene3D" id="3.40.190.10">
    <property type="entry name" value="Periplasmic binding protein-like II"/>
    <property type="match status" value="2"/>
</dbReference>
<dbReference type="SUPFAM" id="SSF46785">
    <property type="entry name" value="Winged helix' DNA-binding domain"/>
    <property type="match status" value="1"/>
</dbReference>
<dbReference type="CDD" id="cd05466">
    <property type="entry name" value="PBP2_LTTR_substrate"/>
    <property type="match status" value="1"/>
</dbReference>
<feature type="region of interest" description="Disordered" evidence="5">
    <location>
        <begin position="287"/>
        <end position="314"/>
    </location>
</feature>
<dbReference type="Gene3D" id="1.10.10.10">
    <property type="entry name" value="Winged helix-like DNA-binding domain superfamily/Winged helix DNA-binding domain"/>
    <property type="match status" value="1"/>
</dbReference>
<comment type="similarity">
    <text evidence="1">Belongs to the LysR transcriptional regulatory family.</text>
</comment>
<dbReference type="InterPro" id="IPR000847">
    <property type="entry name" value="LysR_HTH_N"/>
</dbReference>
<dbReference type="EMBL" id="CP073720">
    <property type="protein sequence ID" value="UWP85252.1"/>
    <property type="molecule type" value="Genomic_DNA"/>
</dbReference>
<evidence type="ECO:0000256" key="3">
    <source>
        <dbReference type="ARBA" id="ARBA00023125"/>
    </source>
</evidence>
<dbReference type="Pfam" id="PF00126">
    <property type="entry name" value="HTH_1"/>
    <property type="match status" value="1"/>
</dbReference>
<keyword evidence="3" id="KW-0238">DNA-binding</keyword>
<reference evidence="7" key="2">
    <citation type="submission" date="2022-09" db="EMBL/GenBank/DDBJ databases">
        <title>Biosynthetic gene clusters of Dactylosporangioum fulvum.</title>
        <authorList>
            <person name="Caradec T."/>
        </authorList>
    </citation>
    <scope>NUCLEOTIDE SEQUENCE</scope>
    <source>
        <strain evidence="7">NRRL B-16292</strain>
    </source>
</reference>
<gene>
    <name evidence="7" type="ORF">Dfulv_13875</name>
</gene>
<dbReference type="InterPro" id="IPR036390">
    <property type="entry name" value="WH_DNA-bd_sf"/>
</dbReference>
<dbReference type="Pfam" id="PF03466">
    <property type="entry name" value="LysR_substrate"/>
    <property type="match status" value="1"/>
</dbReference>
<protein>
    <submittedName>
        <fullName evidence="7">LysR family transcriptional regulator</fullName>
    </submittedName>
</protein>